<dbReference type="SUPFAM" id="SSF52058">
    <property type="entry name" value="L domain-like"/>
    <property type="match status" value="1"/>
</dbReference>
<dbReference type="Pfam" id="PF13855">
    <property type="entry name" value="LRR_8"/>
    <property type="match status" value="3"/>
</dbReference>
<keyword evidence="2" id="KW-0677">Repeat</keyword>
<evidence type="ECO:0000313" key="5">
    <source>
        <dbReference type="Proteomes" id="UP000077266"/>
    </source>
</evidence>
<dbReference type="SMART" id="SM00369">
    <property type="entry name" value="LRR_TYP"/>
    <property type="match status" value="8"/>
</dbReference>
<dbReference type="InterPro" id="IPR032675">
    <property type="entry name" value="LRR_dom_sf"/>
</dbReference>
<dbReference type="InterPro" id="IPR001611">
    <property type="entry name" value="Leu-rich_rpt"/>
</dbReference>
<reference evidence="4 5" key="1">
    <citation type="journal article" date="2016" name="Mol. Biol. Evol.">
        <title>Comparative Genomics of Early-Diverging Mushroom-Forming Fungi Provides Insights into the Origins of Lignocellulose Decay Capabilities.</title>
        <authorList>
            <person name="Nagy L.G."/>
            <person name="Riley R."/>
            <person name="Tritt A."/>
            <person name="Adam C."/>
            <person name="Daum C."/>
            <person name="Floudas D."/>
            <person name="Sun H."/>
            <person name="Yadav J.S."/>
            <person name="Pangilinan J."/>
            <person name="Larsson K.H."/>
            <person name="Matsuura K."/>
            <person name="Barry K."/>
            <person name="Labutti K."/>
            <person name="Kuo R."/>
            <person name="Ohm R.A."/>
            <person name="Bhattacharya S.S."/>
            <person name="Shirouzu T."/>
            <person name="Yoshinaga Y."/>
            <person name="Martin F.M."/>
            <person name="Grigoriev I.V."/>
            <person name="Hibbett D.S."/>
        </authorList>
    </citation>
    <scope>NUCLEOTIDE SEQUENCE [LARGE SCALE GENOMIC DNA]</scope>
    <source>
        <strain evidence="4 5">HHB12029</strain>
    </source>
</reference>
<dbReference type="InParanoid" id="A0A165ING7"/>
<sequence length="1426" mass="155751">MTTPGWLDDELADEWVDQPPADDNYDDHGAPEAALNTSLAVVGVPHGGSVRATSGSSAGTVVVREDMPVQPILALAKTPGRPGKVKDFFSPLPLQSMFEPPTPPDAYGTPAATLPGMGSRFSTSPLEQVDEVSEREVSERDFEGDLTVSETNDFHSYQPHDHVAYESDATEEDDIPHPDEILETDIPNLAGFDGRKPSRAFQFTFNVPVDSESTPARPSPSPAAPLTDPRLRLFQFQYDTYTREHLSAMVDSIAGAGGTTGTHPRSTKRIRLSPESESPRKPRDYLRDSKSLMAQIKEARSFTMNTHDSPAAQPLSPPREDDEEEEPDMDQLAAEANIERQVHTDGQINENGKRSTYSSLAYRKQADALMARIKSDMHKKRLISAATVVSNGGNTTVTAPNSPEKRTPILSKRNSIHVEDKENDPQPTLTLTRTRPKPSPRKLLRRLSAADEVDRELALQNLSLIDHFPQQQIVVANVGTPAVVVQAFSPKPFIPHMPSVPNSPAPRAAPGLLHPTGSARNLDDLNRFVSSSTAASSAATSTGSCIKHAGPPTMTRIAPSDLPPLPERVGAMVFDKASNRWVKNVPVDDDDGDHSEDPFRDIESLHSSRTGEDEDVMEDELATERYDVQNTDRTGPRFVDVESGSSFTDDEDLGDDDMAPVQVMTGVDTDTDLDTTLEWDIAESITHPATETLQRRPSPFDTRSPMPSRAPPSFIGVGPSRARAAAAAPAPGSSRWIESANPGPSRGFIPAPPAPAPATLPAPTPSPIPAPVQQVAPTPIRGSNVTPVVPRSVLKSTPVAGIQTPLGSGVRTHRRSVSFSDGRKDGKIRGLLSDESNTTSSTEGDKDNDNIDVAEGGRSMSMRSKRILDKFEALEDPTWEIDTPSKASTGMRESLTTRNVQTHAQTADASSSSRRGLQRSSSVRPSANANATFLTECSFAVAHDRLVTVITDVQPYEPYWEELVEIDLSNKNVESLARLKEFLPKIEHLNIDSNRVEWLTGVPKTLRSLTAVNNLLTSLTSFNHLLKLERLDLSHNQFDSVHQLSCLVALRELNVEGNEIESISGLEPLVALEKLNLRGNKLRELDLGEVSWARIESLDVSKNSLRSVSGLEILKGSLASLNLDGNKLTTLNDGGHALSMPKLRILRASDNALQRLEVGGMPALRTLYVDGNKLREGLADLYGLDRLRRLENLSLRNQDGVAGKESRSQRVLPSKDIRDVKRLYLSANPLPLDFLQEACYNMVYLELAACRLEQLPPELAQLVPNLRVLNLNYNFLSDVSALAGLTRLRKLTVIGSRLTSVKGVIRILRGMPDIEMVDFRMNPFSLGWYLPLLVRDVPGALQPSEKGSKERRVGMGSTWEELDRKFRGDLPDGSYVGRLAYRGLVMGACRGVQEIDGVVVRSEERVKAAALLSGVQAKKNLQASGL</sequence>
<dbReference type="PROSITE" id="PS51450">
    <property type="entry name" value="LRR"/>
    <property type="match status" value="4"/>
</dbReference>
<dbReference type="GO" id="GO:0061499">
    <property type="term" value="C:outer plaque of mitotic spindle pole body"/>
    <property type="evidence" value="ECO:0007669"/>
    <property type="project" value="TreeGrafter"/>
</dbReference>
<evidence type="ECO:0000256" key="3">
    <source>
        <dbReference type="SAM" id="MobiDB-lite"/>
    </source>
</evidence>
<dbReference type="Proteomes" id="UP000077266">
    <property type="component" value="Unassembled WGS sequence"/>
</dbReference>
<evidence type="ECO:0000256" key="1">
    <source>
        <dbReference type="ARBA" id="ARBA00022614"/>
    </source>
</evidence>
<feature type="compositionally biased region" description="Basic and acidic residues" evidence="3">
    <location>
        <begin position="132"/>
        <end position="141"/>
    </location>
</feature>
<name>A0A165ING7_EXIGL</name>
<feature type="compositionally biased region" description="Polar residues" evidence="3">
    <location>
        <begin position="894"/>
        <end position="909"/>
    </location>
</feature>
<dbReference type="SMART" id="SM00364">
    <property type="entry name" value="LRR_BAC"/>
    <property type="match status" value="7"/>
</dbReference>
<feature type="compositionally biased region" description="Basic and acidic residues" evidence="3">
    <location>
        <begin position="272"/>
        <end position="288"/>
    </location>
</feature>
<feature type="compositionally biased region" description="Low complexity" evidence="3">
    <location>
        <begin position="718"/>
        <end position="735"/>
    </location>
</feature>
<feature type="compositionally biased region" description="Acidic residues" evidence="3">
    <location>
        <begin position="648"/>
        <end position="657"/>
    </location>
</feature>
<dbReference type="Gene3D" id="3.80.10.10">
    <property type="entry name" value="Ribonuclease Inhibitor"/>
    <property type="match status" value="3"/>
</dbReference>
<feature type="compositionally biased region" description="Acidic residues" evidence="3">
    <location>
        <begin position="7"/>
        <end position="16"/>
    </location>
</feature>
<feature type="compositionally biased region" description="Low complexity" evidence="3">
    <location>
        <begin position="910"/>
        <end position="924"/>
    </location>
</feature>
<feature type="region of interest" description="Disordered" evidence="3">
    <location>
        <begin position="301"/>
        <end position="329"/>
    </location>
</feature>
<evidence type="ECO:0000256" key="2">
    <source>
        <dbReference type="ARBA" id="ARBA00022737"/>
    </source>
</evidence>
<dbReference type="InterPro" id="IPR003591">
    <property type="entry name" value="Leu-rich_rpt_typical-subtyp"/>
</dbReference>
<feature type="region of interest" description="Disordered" evidence="3">
    <location>
        <begin position="254"/>
        <end position="288"/>
    </location>
</feature>
<dbReference type="EMBL" id="KV425986">
    <property type="protein sequence ID" value="KZV93648.1"/>
    <property type="molecule type" value="Genomic_DNA"/>
</dbReference>
<feature type="region of interest" description="Disordered" evidence="3">
    <location>
        <begin position="209"/>
        <end position="228"/>
    </location>
</feature>
<dbReference type="PANTHER" id="PTHR47566:SF1">
    <property type="entry name" value="PROTEIN NUD1"/>
    <property type="match status" value="1"/>
</dbReference>
<dbReference type="GO" id="GO:0031028">
    <property type="term" value="P:septation initiation signaling"/>
    <property type="evidence" value="ECO:0007669"/>
    <property type="project" value="TreeGrafter"/>
</dbReference>
<feature type="region of interest" description="Disordered" evidence="3">
    <location>
        <begin position="879"/>
        <end position="925"/>
    </location>
</feature>
<dbReference type="InterPro" id="IPR052574">
    <property type="entry name" value="CDIRP"/>
</dbReference>
<dbReference type="OrthoDB" id="7451790at2759"/>
<evidence type="ECO:0000313" key="4">
    <source>
        <dbReference type="EMBL" id="KZV93648.1"/>
    </source>
</evidence>
<feature type="compositionally biased region" description="Basic and acidic residues" evidence="3">
    <location>
        <begin position="595"/>
        <end position="611"/>
    </location>
</feature>
<gene>
    <name evidence="4" type="ORF">EXIGLDRAFT_835571</name>
</gene>
<keyword evidence="5" id="KW-1185">Reference proteome</keyword>
<organism evidence="4 5">
    <name type="scientific">Exidia glandulosa HHB12029</name>
    <dbReference type="NCBI Taxonomy" id="1314781"/>
    <lineage>
        <taxon>Eukaryota</taxon>
        <taxon>Fungi</taxon>
        <taxon>Dikarya</taxon>
        <taxon>Basidiomycota</taxon>
        <taxon>Agaricomycotina</taxon>
        <taxon>Agaricomycetes</taxon>
        <taxon>Auriculariales</taxon>
        <taxon>Exidiaceae</taxon>
        <taxon>Exidia</taxon>
    </lineage>
</organism>
<feature type="region of interest" description="Disordered" evidence="3">
    <location>
        <begin position="539"/>
        <end position="563"/>
    </location>
</feature>
<feature type="region of interest" description="Disordered" evidence="3">
    <location>
        <begin position="800"/>
        <end position="858"/>
    </location>
</feature>
<accession>A0A165ING7</accession>
<protein>
    <submittedName>
        <fullName evidence="4">L domain-like protein</fullName>
    </submittedName>
</protein>
<dbReference type="PANTHER" id="PTHR47566">
    <property type="match status" value="1"/>
</dbReference>
<feature type="region of interest" description="Disordered" evidence="3">
    <location>
        <begin position="584"/>
        <end position="618"/>
    </location>
</feature>
<feature type="region of interest" description="Disordered" evidence="3">
    <location>
        <begin position="683"/>
        <end position="784"/>
    </location>
</feature>
<feature type="region of interest" description="Disordered" evidence="3">
    <location>
        <begin position="107"/>
        <end position="141"/>
    </location>
</feature>
<dbReference type="STRING" id="1314781.A0A165ING7"/>
<dbReference type="GO" id="GO:1902412">
    <property type="term" value="P:regulation of mitotic cytokinesis"/>
    <property type="evidence" value="ECO:0007669"/>
    <property type="project" value="TreeGrafter"/>
</dbReference>
<dbReference type="GO" id="GO:0035591">
    <property type="term" value="F:signaling adaptor activity"/>
    <property type="evidence" value="ECO:0007669"/>
    <property type="project" value="TreeGrafter"/>
</dbReference>
<dbReference type="SMART" id="SM00365">
    <property type="entry name" value="LRR_SD22"/>
    <property type="match status" value="4"/>
</dbReference>
<feature type="compositionally biased region" description="Pro residues" evidence="3">
    <location>
        <begin position="750"/>
        <end position="770"/>
    </location>
</feature>
<feature type="region of interest" description="Disordered" evidence="3">
    <location>
        <begin position="414"/>
        <end position="440"/>
    </location>
</feature>
<feature type="compositionally biased region" description="Acidic residues" evidence="3">
    <location>
        <begin position="320"/>
        <end position="329"/>
    </location>
</feature>
<feature type="region of interest" description="Disordered" evidence="3">
    <location>
        <begin position="633"/>
        <end position="657"/>
    </location>
</feature>
<proteinExistence type="predicted"/>
<keyword evidence="1" id="KW-0433">Leucine-rich repeat</keyword>
<feature type="region of interest" description="Disordered" evidence="3">
    <location>
        <begin position="1"/>
        <end position="31"/>
    </location>
</feature>
<dbReference type="SUPFAM" id="SSF52047">
    <property type="entry name" value="RNI-like"/>
    <property type="match status" value="1"/>
</dbReference>